<name>A0A5B8UXW3_9SPHI</name>
<dbReference type="OrthoDB" id="1332600at2"/>
<dbReference type="RefSeq" id="WP_147032302.1">
    <property type="nucleotide sequence ID" value="NZ_CP042436.1"/>
</dbReference>
<accession>A0A5B8UXW3</accession>
<dbReference type="KEGG" id="mgin:FRZ54_14480"/>
<dbReference type="EMBL" id="CP042436">
    <property type="protein sequence ID" value="QEC63728.1"/>
    <property type="molecule type" value="Genomic_DNA"/>
</dbReference>
<organism evidence="1 2">
    <name type="scientific">Mucilaginibacter ginsenosidivorans</name>
    <dbReference type="NCBI Taxonomy" id="398053"/>
    <lineage>
        <taxon>Bacteria</taxon>
        <taxon>Pseudomonadati</taxon>
        <taxon>Bacteroidota</taxon>
        <taxon>Sphingobacteriia</taxon>
        <taxon>Sphingobacteriales</taxon>
        <taxon>Sphingobacteriaceae</taxon>
        <taxon>Mucilaginibacter</taxon>
    </lineage>
</organism>
<gene>
    <name evidence="1" type="ORF">FRZ54_14480</name>
</gene>
<keyword evidence="2" id="KW-1185">Reference proteome</keyword>
<evidence type="ECO:0000313" key="2">
    <source>
        <dbReference type="Proteomes" id="UP000321479"/>
    </source>
</evidence>
<evidence type="ECO:0000313" key="1">
    <source>
        <dbReference type="EMBL" id="QEC63728.1"/>
    </source>
</evidence>
<dbReference type="AlphaFoldDB" id="A0A5B8UXW3"/>
<proteinExistence type="predicted"/>
<dbReference type="Proteomes" id="UP000321479">
    <property type="component" value="Chromosome"/>
</dbReference>
<reference evidence="1 2" key="1">
    <citation type="journal article" date="2017" name="Curr. Microbiol.">
        <title>Mucilaginibacter ginsenosidivorans sp. nov., Isolated from Soil of Ginseng Field.</title>
        <authorList>
            <person name="Kim M.M."/>
            <person name="Siddiqi M.Z."/>
            <person name="Im W.T."/>
        </authorList>
    </citation>
    <scope>NUCLEOTIDE SEQUENCE [LARGE SCALE GENOMIC DNA]</scope>
    <source>
        <strain evidence="1 2">Gsoil 3017</strain>
    </source>
</reference>
<sequence>MSYDLLFYKQKGNEISTDKISKYLSDNLVPVDEGGTQWFFENKDTEVYFSFDYNEPDDDYQVEEDVVPIDDFDDTNFSFNLNFMRPSFFGSEAFIFVEQFCKDLNLFVLNPQSDSENPYKPNKQEQFDIWNKTNLWASKDHFSEMQSCYLGEQECYKVWEYNFNRQKLQQKLGDGYFVPKVFFFKIKQNNQPITLATWTEHIPIILPATDYILLVRQYKKLFRTVKDTVLVSRDNLLNEFGNYFDEYDFPNCKIIHQRKADQVKNKFNSIKPEKELGEFAERLAMEHLFNAKPE</sequence>
<protein>
    <submittedName>
        <fullName evidence="1">Uncharacterized protein</fullName>
    </submittedName>
</protein>